<proteinExistence type="predicted"/>
<dbReference type="SMART" id="SM00336">
    <property type="entry name" value="BBOX"/>
    <property type="match status" value="1"/>
</dbReference>
<dbReference type="EMBL" id="AFYH01224621">
    <property type="status" value="NOT_ANNOTATED_CDS"/>
    <property type="molecule type" value="Genomic_DNA"/>
</dbReference>
<evidence type="ECO:0000256" key="2">
    <source>
        <dbReference type="ARBA" id="ARBA00022771"/>
    </source>
</evidence>
<sequence length="482" mass="55234">EAAVCNMDSRSSTGGLEDEMTCSVCQELFKDPVTLRCGHNFCQECVCEYWKGKTTPACPICRAGSTTSDLITNHTLRNIVDSYKKEVKKPKGQSKSVCSQHEEVLKLYCLEDQEAICLVCEKSRKHEHHKCLPVEEAAQEFKEEVKTALTPLQDTEKKLTKVKKEYDKHLKHILDQAEKTEKQIKEDFVKLHQFLHEEEKNLLADLKKEKEEKEQKMREKIKSISEEIASLSNSIKDIEKKMDQEDNLFLMNLQGVKKRAASIYKEPDVLSGALIDVAKYLGNLQYRVWKKMRTVINAVTVTLDPNTASPWVTLSEDLTSVTYGSTRKNLPDNLERFDTHVLVLGSEGFTSGRHSWVVDVGNKTKWDLGVVKESINRKGTVNLKTEHGYWAIVLRDGKKYSACTNEWTEIKLKTKPKKIWVSLHYEAGGVSFYNADDMSHIYTFTQKFTEKLYPYFDPCNNDNGLNSEPLRICPLKLTVEEM</sequence>
<dbReference type="InterPro" id="IPR003877">
    <property type="entry name" value="SPRY_dom"/>
</dbReference>
<dbReference type="Gene3D" id="2.60.120.920">
    <property type="match status" value="1"/>
</dbReference>
<keyword evidence="2 4" id="KW-0863">Zinc-finger</keyword>
<gene>
    <name evidence="9" type="primary">LOC102350930</name>
</gene>
<dbReference type="PROSITE" id="PS50089">
    <property type="entry name" value="ZF_RING_2"/>
    <property type="match status" value="1"/>
</dbReference>
<evidence type="ECO:0000313" key="10">
    <source>
        <dbReference type="Proteomes" id="UP000008672"/>
    </source>
</evidence>
<dbReference type="SMART" id="SM00184">
    <property type="entry name" value="RING"/>
    <property type="match status" value="1"/>
</dbReference>
<name>H3ADX9_LATCH</name>
<reference evidence="10" key="1">
    <citation type="submission" date="2011-08" db="EMBL/GenBank/DDBJ databases">
        <title>The draft genome of Latimeria chalumnae.</title>
        <authorList>
            <person name="Di Palma F."/>
            <person name="Alfoldi J."/>
            <person name="Johnson J."/>
            <person name="Berlin A."/>
            <person name="Gnerre S."/>
            <person name="Jaffe D."/>
            <person name="MacCallum I."/>
            <person name="Young S."/>
            <person name="Walker B.J."/>
            <person name="Lander E."/>
            <person name="Lindblad-Toh K."/>
        </authorList>
    </citation>
    <scope>NUCLEOTIDE SEQUENCE [LARGE SCALE GENOMIC DNA]</scope>
    <source>
        <strain evidence="10">Wild caught</strain>
    </source>
</reference>
<dbReference type="Pfam" id="PF13765">
    <property type="entry name" value="PRY"/>
    <property type="match status" value="1"/>
</dbReference>
<dbReference type="PROSITE" id="PS00518">
    <property type="entry name" value="ZF_RING_1"/>
    <property type="match status" value="1"/>
</dbReference>
<evidence type="ECO:0000259" key="7">
    <source>
        <dbReference type="PROSITE" id="PS50119"/>
    </source>
</evidence>
<evidence type="ECO:0000313" key="9">
    <source>
        <dbReference type="Ensembl" id="ENSLACP00000007850.1"/>
    </source>
</evidence>
<feature type="domain" description="RING-type" evidence="6">
    <location>
        <begin position="22"/>
        <end position="62"/>
    </location>
</feature>
<dbReference type="GO" id="GO:0016567">
    <property type="term" value="P:protein ubiquitination"/>
    <property type="evidence" value="ECO:0007669"/>
    <property type="project" value="InterPro"/>
</dbReference>
<dbReference type="AlphaFoldDB" id="H3ADX9"/>
<reference evidence="9" key="3">
    <citation type="submission" date="2025-09" db="UniProtKB">
        <authorList>
            <consortium name="Ensembl"/>
        </authorList>
    </citation>
    <scope>IDENTIFICATION</scope>
</reference>
<reference evidence="9" key="2">
    <citation type="submission" date="2025-08" db="UniProtKB">
        <authorList>
            <consortium name="Ensembl"/>
        </authorList>
    </citation>
    <scope>IDENTIFICATION</scope>
</reference>
<dbReference type="InParanoid" id="H3ADX9"/>
<evidence type="ECO:0000256" key="1">
    <source>
        <dbReference type="ARBA" id="ARBA00022723"/>
    </source>
</evidence>
<dbReference type="Pfam" id="PF00622">
    <property type="entry name" value="SPRY"/>
    <property type="match status" value="1"/>
</dbReference>
<dbReference type="PROSITE" id="PS50119">
    <property type="entry name" value="ZF_BBOX"/>
    <property type="match status" value="1"/>
</dbReference>
<dbReference type="CDD" id="cd13733">
    <property type="entry name" value="SPRY_PRY_C-I_1"/>
    <property type="match status" value="1"/>
</dbReference>
<dbReference type="InterPro" id="IPR013083">
    <property type="entry name" value="Znf_RING/FYVE/PHD"/>
</dbReference>
<dbReference type="Gene3D" id="3.30.160.60">
    <property type="entry name" value="Classic Zinc Finger"/>
    <property type="match status" value="1"/>
</dbReference>
<dbReference type="OMA" id="NELICVI"/>
<dbReference type="SUPFAM" id="SSF57850">
    <property type="entry name" value="RING/U-box"/>
    <property type="match status" value="1"/>
</dbReference>
<dbReference type="FunCoup" id="H3ADX9">
    <property type="interactions" value="1849"/>
</dbReference>
<dbReference type="GO" id="GO:0008270">
    <property type="term" value="F:zinc ion binding"/>
    <property type="evidence" value="ECO:0007669"/>
    <property type="project" value="UniProtKB-KW"/>
</dbReference>
<dbReference type="GO" id="GO:0004842">
    <property type="term" value="F:ubiquitin-protein transferase activity"/>
    <property type="evidence" value="ECO:0007669"/>
    <property type="project" value="InterPro"/>
</dbReference>
<dbReference type="CDD" id="cd19762">
    <property type="entry name" value="Bbox2_TRIM7-like"/>
    <property type="match status" value="1"/>
</dbReference>
<protein>
    <submittedName>
        <fullName evidence="9">Uncharacterized protein</fullName>
    </submittedName>
</protein>
<keyword evidence="1" id="KW-0479">Metal-binding</keyword>
<dbReference type="GeneTree" id="ENSGT01030000234583"/>
<dbReference type="InterPro" id="IPR001870">
    <property type="entry name" value="B30.2/SPRY"/>
</dbReference>
<feature type="coiled-coil region" evidence="5">
    <location>
        <begin position="152"/>
        <end position="248"/>
    </location>
</feature>
<dbReference type="eggNOG" id="KOG2177">
    <property type="taxonomic scope" value="Eukaryota"/>
</dbReference>
<dbReference type="InterPro" id="IPR006574">
    <property type="entry name" value="PRY"/>
</dbReference>
<dbReference type="InterPro" id="IPR017907">
    <property type="entry name" value="Znf_RING_CS"/>
</dbReference>
<evidence type="ECO:0000259" key="8">
    <source>
        <dbReference type="PROSITE" id="PS50188"/>
    </source>
</evidence>
<evidence type="ECO:0000259" key="6">
    <source>
        <dbReference type="PROSITE" id="PS50089"/>
    </source>
</evidence>
<dbReference type="Pfam" id="PF13445">
    <property type="entry name" value="zf-RING_UBOX"/>
    <property type="match status" value="1"/>
</dbReference>
<dbReference type="SUPFAM" id="SSF57845">
    <property type="entry name" value="B-box zinc-binding domain"/>
    <property type="match status" value="1"/>
</dbReference>
<dbReference type="SMART" id="SM00589">
    <property type="entry name" value="PRY"/>
    <property type="match status" value="1"/>
</dbReference>
<dbReference type="InterPro" id="IPR001841">
    <property type="entry name" value="Znf_RING"/>
</dbReference>
<feature type="domain" description="B30.2/SPRY" evidence="8">
    <location>
        <begin position="281"/>
        <end position="479"/>
    </location>
</feature>
<evidence type="ECO:0000256" key="3">
    <source>
        <dbReference type="ARBA" id="ARBA00022833"/>
    </source>
</evidence>
<dbReference type="InterPro" id="IPR050143">
    <property type="entry name" value="TRIM/RBCC"/>
</dbReference>
<dbReference type="InterPro" id="IPR003613">
    <property type="entry name" value="Ubox_domain"/>
</dbReference>
<keyword evidence="5" id="KW-0175">Coiled coil</keyword>
<dbReference type="InterPro" id="IPR013320">
    <property type="entry name" value="ConA-like_dom_sf"/>
</dbReference>
<dbReference type="SMART" id="SM00449">
    <property type="entry name" value="SPRY"/>
    <property type="match status" value="1"/>
</dbReference>
<dbReference type="Pfam" id="PF00643">
    <property type="entry name" value="zf-B_box"/>
    <property type="match status" value="1"/>
</dbReference>
<dbReference type="InterPro" id="IPR027370">
    <property type="entry name" value="Znf-RING_euk"/>
</dbReference>
<dbReference type="InterPro" id="IPR000315">
    <property type="entry name" value="Znf_B-box"/>
</dbReference>
<dbReference type="HOGENOM" id="CLU_013137_0_3_1"/>
<accession>H3ADX9</accession>
<dbReference type="Proteomes" id="UP000008672">
    <property type="component" value="Unassembled WGS sequence"/>
</dbReference>
<dbReference type="InterPro" id="IPR043136">
    <property type="entry name" value="B30.2/SPRY_sf"/>
</dbReference>
<dbReference type="InterPro" id="IPR003879">
    <property type="entry name" value="Butyrophylin_SPRY"/>
</dbReference>
<keyword evidence="10" id="KW-1185">Reference proteome</keyword>
<dbReference type="Ensembl" id="ENSLACT00000007916.1">
    <property type="protein sequence ID" value="ENSLACP00000007850.1"/>
    <property type="gene ID" value="ENSLACG00000006951.1"/>
</dbReference>
<dbReference type="PROSITE" id="PS50188">
    <property type="entry name" value="B302_SPRY"/>
    <property type="match status" value="1"/>
</dbReference>
<dbReference type="PRINTS" id="PR01407">
    <property type="entry name" value="BUTYPHLNCDUF"/>
</dbReference>
<dbReference type="PANTHER" id="PTHR24103">
    <property type="entry name" value="E3 UBIQUITIN-PROTEIN LIGASE TRIM"/>
    <property type="match status" value="1"/>
</dbReference>
<organism evidence="9 10">
    <name type="scientific">Latimeria chalumnae</name>
    <name type="common">Coelacanth</name>
    <dbReference type="NCBI Taxonomy" id="7897"/>
    <lineage>
        <taxon>Eukaryota</taxon>
        <taxon>Metazoa</taxon>
        <taxon>Chordata</taxon>
        <taxon>Craniata</taxon>
        <taxon>Vertebrata</taxon>
        <taxon>Euteleostomi</taxon>
        <taxon>Coelacanthiformes</taxon>
        <taxon>Coelacanthidae</taxon>
        <taxon>Latimeria</taxon>
    </lineage>
</organism>
<dbReference type="SMART" id="SM00504">
    <property type="entry name" value="Ubox"/>
    <property type="match status" value="1"/>
</dbReference>
<dbReference type="SUPFAM" id="SSF49899">
    <property type="entry name" value="Concanavalin A-like lectins/glucanases"/>
    <property type="match status" value="1"/>
</dbReference>
<evidence type="ECO:0000256" key="4">
    <source>
        <dbReference type="PROSITE-ProRule" id="PRU00024"/>
    </source>
</evidence>
<keyword evidence="3" id="KW-0862">Zinc</keyword>
<dbReference type="FunFam" id="2.60.120.920:FF:000004">
    <property type="entry name" value="Butyrophilin subfamily 1 member A1"/>
    <property type="match status" value="1"/>
</dbReference>
<evidence type="ECO:0000256" key="5">
    <source>
        <dbReference type="SAM" id="Coils"/>
    </source>
</evidence>
<feature type="domain" description="B box-type" evidence="7">
    <location>
        <begin position="93"/>
        <end position="134"/>
    </location>
</feature>
<dbReference type="Gene3D" id="3.30.40.10">
    <property type="entry name" value="Zinc/RING finger domain, C3HC4 (zinc finger)"/>
    <property type="match status" value="1"/>
</dbReference>